<reference evidence="1" key="1">
    <citation type="journal article" date="2014" name="Front. Microbiol.">
        <title>High frequency of phylogenetically diverse reductive dehalogenase-homologous genes in deep subseafloor sedimentary metagenomes.</title>
        <authorList>
            <person name="Kawai M."/>
            <person name="Futagami T."/>
            <person name="Toyoda A."/>
            <person name="Takaki Y."/>
            <person name="Nishi S."/>
            <person name="Hori S."/>
            <person name="Arai W."/>
            <person name="Tsubouchi T."/>
            <person name="Morono Y."/>
            <person name="Uchiyama I."/>
            <person name="Ito T."/>
            <person name="Fujiyama A."/>
            <person name="Inagaki F."/>
            <person name="Takami H."/>
        </authorList>
    </citation>
    <scope>NUCLEOTIDE SEQUENCE</scope>
    <source>
        <strain evidence="1">Expedition CK06-06</strain>
    </source>
</reference>
<dbReference type="EMBL" id="BART01009921">
    <property type="protein sequence ID" value="GAG82700.1"/>
    <property type="molecule type" value="Genomic_DNA"/>
</dbReference>
<organism evidence="1">
    <name type="scientific">marine sediment metagenome</name>
    <dbReference type="NCBI Taxonomy" id="412755"/>
    <lineage>
        <taxon>unclassified sequences</taxon>
        <taxon>metagenomes</taxon>
        <taxon>ecological metagenomes</taxon>
    </lineage>
</organism>
<gene>
    <name evidence="1" type="ORF">S01H4_21805</name>
</gene>
<feature type="non-terminal residue" evidence="1">
    <location>
        <position position="1"/>
    </location>
</feature>
<comment type="caution">
    <text evidence="1">The sequence shown here is derived from an EMBL/GenBank/DDBJ whole genome shotgun (WGS) entry which is preliminary data.</text>
</comment>
<name>X1AJ95_9ZZZZ</name>
<protein>
    <submittedName>
        <fullName evidence="1">Uncharacterized protein</fullName>
    </submittedName>
</protein>
<sequence length="47" mass="5622">VRNQIPINAKSKKLKKKKLGLIYFFVILESLGKRKIRIMRNGVRIRR</sequence>
<dbReference type="AlphaFoldDB" id="X1AJ95"/>
<accession>X1AJ95</accession>
<proteinExistence type="predicted"/>
<evidence type="ECO:0000313" key="1">
    <source>
        <dbReference type="EMBL" id="GAG82700.1"/>
    </source>
</evidence>